<protein>
    <submittedName>
        <fullName evidence="2">Predicted protein</fullName>
    </submittedName>
</protein>
<dbReference type="Proteomes" id="UP000001194">
    <property type="component" value="Unassembled WGS sequence"/>
</dbReference>
<evidence type="ECO:0000313" key="3">
    <source>
        <dbReference type="Proteomes" id="UP000001194"/>
    </source>
</evidence>
<name>B0DDB8_LACBS</name>
<evidence type="ECO:0000256" key="1">
    <source>
        <dbReference type="SAM" id="MobiDB-lite"/>
    </source>
</evidence>
<feature type="region of interest" description="Disordered" evidence="1">
    <location>
        <begin position="60"/>
        <end position="85"/>
    </location>
</feature>
<dbReference type="AlphaFoldDB" id="B0DDB8"/>
<dbReference type="KEGG" id="lbc:LACBIDRAFT_294539"/>
<accession>B0DDB8</accession>
<organism evidence="3">
    <name type="scientific">Laccaria bicolor (strain S238N-H82 / ATCC MYA-4686)</name>
    <name type="common">Bicoloured deceiver</name>
    <name type="synonym">Laccaria laccata var. bicolor</name>
    <dbReference type="NCBI Taxonomy" id="486041"/>
    <lineage>
        <taxon>Eukaryota</taxon>
        <taxon>Fungi</taxon>
        <taxon>Dikarya</taxon>
        <taxon>Basidiomycota</taxon>
        <taxon>Agaricomycotina</taxon>
        <taxon>Agaricomycetes</taxon>
        <taxon>Agaricomycetidae</taxon>
        <taxon>Agaricales</taxon>
        <taxon>Agaricineae</taxon>
        <taxon>Hydnangiaceae</taxon>
        <taxon>Laccaria</taxon>
    </lineage>
</organism>
<proteinExistence type="predicted"/>
<evidence type="ECO:0000313" key="2">
    <source>
        <dbReference type="EMBL" id="EDR07442.1"/>
    </source>
</evidence>
<dbReference type="InParanoid" id="B0DDB8"/>
<keyword evidence="3" id="KW-1185">Reference proteome</keyword>
<dbReference type="OrthoDB" id="3018433at2759"/>
<dbReference type="HOGENOM" id="CLU_1378337_0_0_1"/>
<reference evidence="2 3" key="1">
    <citation type="journal article" date="2008" name="Nature">
        <title>The genome of Laccaria bicolor provides insights into mycorrhizal symbiosis.</title>
        <authorList>
            <person name="Martin F."/>
            <person name="Aerts A."/>
            <person name="Ahren D."/>
            <person name="Brun A."/>
            <person name="Danchin E.G.J."/>
            <person name="Duchaussoy F."/>
            <person name="Gibon J."/>
            <person name="Kohler A."/>
            <person name="Lindquist E."/>
            <person name="Pereda V."/>
            <person name="Salamov A."/>
            <person name="Shapiro H.J."/>
            <person name="Wuyts J."/>
            <person name="Blaudez D."/>
            <person name="Buee M."/>
            <person name="Brokstein P."/>
            <person name="Canbaeck B."/>
            <person name="Cohen D."/>
            <person name="Courty P.E."/>
            <person name="Coutinho P.M."/>
            <person name="Delaruelle C."/>
            <person name="Detter J.C."/>
            <person name="Deveau A."/>
            <person name="DiFazio S."/>
            <person name="Duplessis S."/>
            <person name="Fraissinet-Tachet L."/>
            <person name="Lucic E."/>
            <person name="Frey-Klett P."/>
            <person name="Fourrey C."/>
            <person name="Feussner I."/>
            <person name="Gay G."/>
            <person name="Grimwood J."/>
            <person name="Hoegger P.J."/>
            <person name="Jain P."/>
            <person name="Kilaru S."/>
            <person name="Labbe J."/>
            <person name="Lin Y.C."/>
            <person name="Legue V."/>
            <person name="Le Tacon F."/>
            <person name="Marmeisse R."/>
            <person name="Melayah D."/>
            <person name="Montanini B."/>
            <person name="Muratet M."/>
            <person name="Nehls U."/>
            <person name="Niculita-Hirzel H."/>
            <person name="Oudot-Le Secq M.P."/>
            <person name="Peter M."/>
            <person name="Quesneville H."/>
            <person name="Rajashekar B."/>
            <person name="Reich M."/>
            <person name="Rouhier N."/>
            <person name="Schmutz J."/>
            <person name="Yin T."/>
            <person name="Chalot M."/>
            <person name="Henrissat B."/>
            <person name="Kuees U."/>
            <person name="Lucas S."/>
            <person name="Van de Peer Y."/>
            <person name="Podila G.K."/>
            <person name="Polle A."/>
            <person name="Pukkila P.J."/>
            <person name="Richardson P.M."/>
            <person name="Rouze P."/>
            <person name="Sanders I.R."/>
            <person name="Stajich J.E."/>
            <person name="Tunlid A."/>
            <person name="Tuskan G."/>
            <person name="Grigoriev I.V."/>
        </authorList>
    </citation>
    <scope>NUCLEOTIDE SEQUENCE [LARGE SCALE GENOMIC DNA]</scope>
    <source>
        <strain evidence="3">S238N-H82 / ATCC MYA-4686</strain>
    </source>
</reference>
<dbReference type="RefSeq" id="XP_001881834.1">
    <property type="nucleotide sequence ID" value="XM_001881799.1"/>
</dbReference>
<sequence length="198" mass="22181">MREVLGSIPIDSYAKDYFYYSRELSSGNMTGNRIFGITNAIKPEALLANTTLAQTVCHPPPRTQRHRKAEHYPPPPISPPTRISPRDLFTLRPGRREALERSLDEQATTPAHPFVTVRDVLSAVHDSIRVFAIEFHHSPPTYNLWGSPTGMVQIRQTQAAVSDAHARQLIKEFFPGGSIWAGVSPSPAEPDIWILHVR</sequence>
<dbReference type="EMBL" id="DS547104">
    <property type="protein sequence ID" value="EDR07442.1"/>
    <property type="molecule type" value="Genomic_DNA"/>
</dbReference>
<dbReference type="GeneID" id="6077555"/>
<gene>
    <name evidence="2" type="ORF">LACBIDRAFT_294539</name>
</gene>